<evidence type="ECO:0000313" key="1">
    <source>
        <dbReference type="EMBL" id="ABJ73327.1"/>
    </source>
</evidence>
<dbReference type="AlphaFoldDB" id="Q02XJ5"/>
<protein>
    <submittedName>
        <fullName evidence="1">Uncharacterized protein</fullName>
    </submittedName>
</protein>
<organism evidence="1 2">
    <name type="scientific">Lactococcus lactis subsp. cremoris (strain SK11)</name>
    <dbReference type="NCBI Taxonomy" id="272622"/>
    <lineage>
        <taxon>Bacteria</taxon>
        <taxon>Bacillati</taxon>
        <taxon>Bacillota</taxon>
        <taxon>Bacilli</taxon>
        <taxon>Lactobacillales</taxon>
        <taxon>Streptococcaceae</taxon>
        <taxon>Lactococcus</taxon>
        <taxon>Lactococcus cremoris subsp. cremoris</taxon>
    </lineage>
</organism>
<reference evidence="1 2" key="1">
    <citation type="journal article" date="2006" name="Proc. Natl. Acad. Sci. U.S.A.">
        <title>Comparative genomics of the lactic acid bacteria.</title>
        <authorList>
            <person name="Makarova K."/>
            <person name="Slesarev A."/>
            <person name="Wolf Y."/>
            <person name="Sorokin A."/>
            <person name="Mirkin B."/>
            <person name="Koonin E."/>
            <person name="Pavlov A."/>
            <person name="Pavlova N."/>
            <person name="Karamychev V."/>
            <person name="Polouchine N."/>
            <person name="Shakhova V."/>
            <person name="Grigoriev I."/>
            <person name="Lou Y."/>
            <person name="Rohksar D."/>
            <person name="Lucas S."/>
            <person name="Huang K."/>
            <person name="Goodstein D.M."/>
            <person name="Hawkins T."/>
            <person name="Plengvidhya V."/>
            <person name="Welker D."/>
            <person name="Hughes J."/>
            <person name="Goh Y."/>
            <person name="Benson A."/>
            <person name="Baldwin K."/>
            <person name="Lee J.H."/>
            <person name="Diaz-Muniz I."/>
            <person name="Dosti B."/>
            <person name="Smeianov V."/>
            <person name="Wechter W."/>
            <person name="Barabote R."/>
            <person name="Lorca G."/>
            <person name="Altermann E."/>
            <person name="Barrangou R."/>
            <person name="Ganesan B."/>
            <person name="Xie Y."/>
            <person name="Rawsthorne H."/>
            <person name="Tamir D."/>
            <person name="Parker C."/>
            <person name="Breidt F."/>
            <person name="Broadbent J."/>
            <person name="Hutkins R."/>
            <person name="O'Sullivan D."/>
            <person name="Steele J."/>
            <person name="Unlu G."/>
            <person name="Saier M."/>
            <person name="Klaenhammer T."/>
            <person name="Richardson P."/>
            <person name="Kozyavkin S."/>
            <person name="Weimer B."/>
            <person name="Mills D."/>
        </authorList>
    </citation>
    <scope>NUCLEOTIDE SEQUENCE [LARGE SCALE GENOMIC DNA]</scope>
    <source>
        <strain evidence="1 2">SK11</strain>
    </source>
</reference>
<proteinExistence type="predicted"/>
<sequence>MIDKRGIFPLFLSNKHFFEFEFFIKQEKFTIVRQVSIKRKQC</sequence>
<dbReference type="KEGG" id="llc:LACR_1839"/>
<gene>
    <name evidence="1" type="ordered locus">LACR_1839</name>
</gene>
<name>Q02XJ5_LACLS</name>
<dbReference type="Proteomes" id="UP000000240">
    <property type="component" value="Chromosome"/>
</dbReference>
<dbReference type="HOGENOM" id="CLU_3253260_0_0_9"/>
<evidence type="ECO:0000313" key="2">
    <source>
        <dbReference type="Proteomes" id="UP000000240"/>
    </source>
</evidence>
<dbReference type="EMBL" id="CP000425">
    <property type="protein sequence ID" value="ABJ73327.1"/>
    <property type="molecule type" value="Genomic_DNA"/>
</dbReference>
<accession>Q02XJ5</accession>